<dbReference type="EC" id="5.2.1.8" evidence="4"/>
<dbReference type="PROSITE" id="PS00170">
    <property type="entry name" value="CSA_PPIASE_1"/>
    <property type="match status" value="1"/>
</dbReference>
<evidence type="ECO:0000256" key="4">
    <source>
        <dbReference type="RuleBase" id="RU363019"/>
    </source>
</evidence>
<dbReference type="KEGG" id="yli:2910039"/>
<dbReference type="FunFam" id="2.40.100.10:FF:000025">
    <property type="entry name" value="Peptidyl-prolyl cis-trans isomerase CYP19-2"/>
    <property type="match status" value="1"/>
</dbReference>
<dbReference type="RefSeq" id="XP_501541.2">
    <property type="nucleotide sequence ID" value="XM_501541.3"/>
</dbReference>
<comment type="catalytic activity">
    <reaction evidence="1 4">
        <text>[protein]-peptidylproline (omega=180) = [protein]-peptidylproline (omega=0)</text>
        <dbReference type="Rhea" id="RHEA:16237"/>
        <dbReference type="Rhea" id="RHEA-COMP:10747"/>
        <dbReference type="Rhea" id="RHEA-COMP:10748"/>
        <dbReference type="ChEBI" id="CHEBI:83833"/>
        <dbReference type="ChEBI" id="CHEBI:83834"/>
        <dbReference type="EC" id="5.2.1.8"/>
    </reaction>
</comment>
<protein>
    <recommendedName>
        <fullName evidence="4">Peptidyl-prolyl cis-trans isomerase</fullName>
        <shortName evidence="4">PPIase</shortName>
        <ecNumber evidence="4">5.2.1.8</ecNumber>
    </recommendedName>
</protein>
<gene>
    <name evidence="5" type="ORF">YALI1_C09390g</name>
</gene>
<dbReference type="InterPro" id="IPR029000">
    <property type="entry name" value="Cyclophilin-like_dom_sf"/>
</dbReference>
<dbReference type="SUPFAM" id="SSF50891">
    <property type="entry name" value="Cyclophilin-like"/>
    <property type="match status" value="1"/>
</dbReference>
<dbReference type="VEuPathDB" id="FungiDB:YALI0_C07018g"/>
<dbReference type="eggNOG" id="KOG0879">
    <property type="taxonomic scope" value="Eukaryota"/>
</dbReference>
<dbReference type="GO" id="GO:0003755">
    <property type="term" value="F:peptidyl-prolyl cis-trans isomerase activity"/>
    <property type="evidence" value="ECO:0007669"/>
    <property type="project" value="UniProtKB-UniRule"/>
</dbReference>
<dbReference type="GeneID" id="2910039"/>
<evidence type="ECO:0000313" key="5">
    <source>
        <dbReference type="EMBL" id="AOW02459.1"/>
    </source>
</evidence>
<dbReference type="InterPro" id="IPR002130">
    <property type="entry name" value="Cyclophilin-type_PPIase_dom"/>
</dbReference>
<proteinExistence type="inferred from homology"/>
<dbReference type="PROSITE" id="PS50072">
    <property type="entry name" value="CSA_PPIASE_2"/>
    <property type="match status" value="1"/>
</dbReference>
<dbReference type="GO" id="GO:0005737">
    <property type="term" value="C:cytoplasm"/>
    <property type="evidence" value="ECO:0007669"/>
    <property type="project" value="TreeGrafter"/>
</dbReference>
<dbReference type="GO" id="GO:0016018">
    <property type="term" value="F:cyclosporin A binding"/>
    <property type="evidence" value="ECO:0007669"/>
    <property type="project" value="TreeGrafter"/>
</dbReference>
<dbReference type="EMBL" id="CP017555">
    <property type="protein sequence ID" value="AOW02459.1"/>
    <property type="molecule type" value="Genomic_DNA"/>
</dbReference>
<sequence>MTITFLDVTYDGQRIGRIKFKLYSEDLPKTCENFRQFCTGEYRIDNVPQGYKESTFHRVVKGFMIQGGDFVRGNGLGTVSIFGSASFPDEQTISGKTFPHIEGALSMANSGKDTNGCQFFITTRKCPELDGSHVVFGHVIEGMDVVKFVENVPVVEEKPKRDVVVSECGEY</sequence>
<evidence type="ECO:0000256" key="1">
    <source>
        <dbReference type="ARBA" id="ARBA00000971"/>
    </source>
</evidence>
<name>A0A1H6PJC3_YARLL</name>
<dbReference type="PANTHER" id="PTHR11071:SF561">
    <property type="entry name" value="PEPTIDYL-PROLYL CIS-TRANS ISOMERASE D-RELATED"/>
    <property type="match status" value="1"/>
</dbReference>
<keyword evidence="3 4" id="KW-0413">Isomerase</keyword>
<keyword evidence="2 4" id="KW-0697">Rotamase</keyword>
<organism evidence="5 6">
    <name type="scientific">Yarrowia lipolytica</name>
    <name type="common">Candida lipolytica</name>
    <dbReference type="NCBI Taxonomy" id="4952"/>
    <lineage>
        <taxon>Eukaryota</taxon>
        <taxon>Fungi</taxon>
        <taxon>Dikarya</taxon>
        <taxon>Ascomycota</taxon>
        <taxon>Saccharomycotina</taxon>
        <taxon>Dipodascomycetes</taxon>
        <taxon>Dipodascales</taxon>
        <taxon>Dipodascales incertae sedis</taxon>
        <taxon>Yarrowia</taxon>
    </lineage>
</organism>
<dbReference type="InterPro" id="IPR020892">
    <property type="entry name" value="Cyclophilin-type_PPIase_CS"/>
</dbReference>
<dbReference type="Proteomes" id="UP000182444">
    <property type="component" value="Chromosome 1C"/>
</dbReference>
<dbReference type="PRINTS" id="PR00153">
    <property type="entry name" value="CSAPPISMRASE"/>
</dbReference>
<dbReference type="PANTHER" id="PTHR11071">
    <property type="entry name" value="PEPTIDYL-PROLYL CIS-TRANS ISOMERASE"/>
    <property type="match status" value="1"/>
</dbReference>
<dbReference type="Pfam" id="PF00160">
    <property type="entry name" value="Pro_isomerase"/>
    <property type="match status" value="1"/>
</dbReference>
<dbReference type="Gene3D" id="2.40.100.10">
    <property type="entry name" value="Cyclophilin-like"/>
    <property type="match status" value="1"/>
</dbReference>
<evidence type="ECO:0000256" key="2">
    <source>
        <dbReference type="ARBA" id="ARBA00023110"/>
    </source>
</evidence>
<comment type="function">
    <text evidence="4">PPIases accelerate the folding of proteins. It catalyzes the cis-trans isomerization of proline imidic peptide bonds in oligopeptides.</text>
</comment>
<dbReference type="PIRSF" id="PIRSF001467">
    <property type="entry name" value="Peptidylpro_ismrse"/>
    <property type="match status" value="1"/>
</dbReference>
<reference evidence="5 6" key="1">
    <citation type="journal article" date="2016" name="PLoS ONE">
        <title>Sequence Assembly of Yarrowia lipolytica Strain W29/CLIB89 Shows Transposable Element Diversity.</title>
        <authorList>
            <person name="Magnan C."/>
            <person name="Yu J."/>
            <person name="Chang I."/>
            <person name="Jahn E."/>
            <person name="Kanomata Y."/>
            <person name="Wu J."/>
            <person name="Zeller M."/>
            <person name="Oakes M."/>
            <person name="Baldi P."/>
            <person name="Sandmeyer S."/>
        </authorList>
    </citation>
    <scope>NUCLEOTIDE SEQUENCE [LARGE SCALE GENOMIC DNA]</scope>
    <source>
        <strain evidence="6">CLIB89(W29)</strain>
    </source>
</reference>
<accession>A0A1H6PJC3</accession>
<dbReference type="InterPro" id="IPR024936">
    <property type="entry name" value="Cyclophilin-type_PPIase"/>
</dbReference>
<dbReference type="GO" id="GO:0006457">
    <property type="term" value="P:protein folding"/>
    <property type="evidence" value="ECO:0007669"/>
    <property type="project" value="InterPro"/>
</dbReference>
<dbReference type="AlphaFoldDB" id="A0A1H6PJC3"/>
<evidence type="ECO:0000256" key="3">
    <source>
        <dbReference type="ARBA" id="ARBA00023235"/>
    </source>
</evidence>
<evidence type="ECO:0000313" key="6">
    <source>
        <dbReference type="Proteomes" id="UP000182444"/>
    </source>
</evidence>
<comment type="similarity">
    <text evidence="4">Belongs to the cyclophilin-type PPIase family.</text>
</comment>
<dbReference type="VEuPathDB" id="FungiDB:YALI1_C09390g"/>
<dbReference type="OrthoDB" id="193499at2759"/>